<dbReference type="AlphaFoldDB" id="A0A1L3LJW2"/>
<dbReference type="KEGG" id="same:SAMCFNEI73_Ch1015"/>
<accession>A0A1L3LJW2</accession>
<evidence type="ECO:0000313" key="3">
    <source>
        <dbReference type="Proteomes" id="UP000182306"/>
    </source>
</evidence>
<gene>
    <name evidence="2" type="ORF">SAMCFNEI73_Ch1015</name>
</gene>
<protein>
    <submittedName>
        <fullName evidence="2">Uncharacterized protein</fullName>
    </submittedName>
</protein>
<reference evidence="2 3" key="1">
    <citation type="submission" date="2015-10" db="EMBL/GenBank/DDBJ databases">
        <title>Genomic differences between typical nodule nitrogen-fixing rhizobial strains and those coming from bean seeds.</title>
        <authorList>
            <person name="Peralta H."/>
            <person name="Aguilar-Vera A."/>
            <person name="Diaz R."/>
            <person name="Mora Y."/>
            <person name="Martinez-Batallar G."/>
            <person name="Salazar E."/>
            <person name="Vargas-Lagunas C."/>
            <person name="Encarnacion S."/>
            <person name="Girard L."/>
            <person name="Mora J."/>
        </authorList>
    </citation>
    <scope>NUCLEOTIDE SEQUENCE [LARGE SCALE GENOMIC DNA]</scope>
    <source>
        <strain evidence="2 3">CFNEI 73</strain>
    </source>
</reference>
<evidence type="ECO:0000313" key="2">
    <source>
        <dbReference type="EMBL" id="APG90333.1"/>
    </source>
</evidence>
<proteinExistence type="predicted"/>
<name>A0A1L3LJW2_9HYPH</name>
<sequence length="39" mass="4289">MNYLGYIGNNRKEGDPMSNEISDLVTGMGEVKESRQPSA</sequence>
<keyword evidence="3" id="KW-1185">Reference proteome</keyword>
<dbReference type="EMBL" id="CP013107">
    <property type="protein sequence ID" value="APG90333.1"/>
    <property type="molecule type" value="Genomic_DNA"/>
</dbReference>
<dbReference type="STRING" id="194963.SAMCFNEI73_Ch1015"/>
<feature type="region of interest" description="Disordered" evidence="1">
    <location>
        <begin position="1"/>
        <end position="21"/>
    </location>
</feature>
<dbReference type="Proteomes" id="UP000182306">
    <property type="component" value="Chromosome"/>
</dbReference>
<organism evidence="2 3">
    <name type="scientific">Sinorhizobium americanum</name>
    <dbReference type="NCBI Taxonomy" id="194963"/>
    <lineage>
        <taxon>Bacteria</taxon>
        <taxon>Pseudomonadati</taxon>
        <taxon>Pseudomonadota</taxon>
        <taxon>Alphaproteobacteria</taxon>
        <taxon>Hyphomicrobiales</taxon>
        <taxon>Rhizobiaceae</taxon>
        <taxon>Sinorhizobium/Ensifer group</taxon>
        <taxon>Sinorhizobium</taxon>
    </lineage>
</organism>
<evidence type="ECO:0000256" key="1">
    <source>
        <dbReference type="SAM" id="MobiDB-lite"/>
    </source>
</evidence>